<dbReference type="EMBL" id="KN832981">
    <property type="protein sequence ID" value="KIM86653.1"/>
    <property type="molecule type" value="Genomic_DNA"/>
</dbReference>
<protein>
    <submittedName>
        <fullName evidence="1">Uncharacterized protein</fullName>
    </submittedName>
</protein>
<dbReference type="InParanoid" id="A0A0C3BJX6"/>
<evidence type="ECO:0000313" key="1">
    <source>
        <dbReference type="EMBL" id="KIM86653.1"/>
    </source>
</evidence>
<reference evidence="1 2" key="1">
    <citation type="submission" date="2014-04" db="EMBL/GenBank/DDBJ databases">
        <authorList>
            <consortium name="DOE Joint Genome Institute"/>
            <person name="Kuo A."/>
            <person name="Tarkka M."/>
            <person name="Buscot F."/>
            <person name="Kohler A."/>
            <person name="Nagy L.G."/>
            <person name="Floudas D."/>
            <person name="Copeland A."/>
            <person name="Barry K.W."/>
            <person name="Cichocki N."/>
            <person name="Veneault-Fourrey C."/>
            <person name="LaButti K."/>
            <person name="Lindquist E.A."/>
            <person name="Lipzen A."/>
            <person name="Lundell T."/>
            <person name="Morin E."/>
            <person name="Murat C."/>
            <person name="Sun H."/>
            <person name="Tunlid A."/>
            <person name="Henrissat B."/>
            <person name="Grigoriev I.V."/>
            <person name="Hibbett D.S."/>
            <person name="Martin F."/>
            <person name="Nordberg H.P."/>
            <person name="Cantor M.N."/>
            <person name="Hua S.X."/>
        </authorList>
    </citation>
    <scope>NUCLEOTIDE SEQUENCE [LARGE SCALE GENOMIC DNA]</scope>
    <source>
        <strain evidence="1 2">F 1598</strain>
    </source>
</reference>
<dbReference type="HOGENOM" id="CLU_001305_7_1_1"/>
<gene>
    <name evidence="1" type="ORF">PILCRDRAFT_86352</name>
</gene>
<reference evidence="2" key="2">
    <citation type="submission" date="2015-01" db="EMBL/GenBank/DDBJ databases">
        <title>Evolutionary Origins and Diversification of the Mycorrhizal Mutualists.</title>
        <authorList>
            <consortium name="DOE Joint Genome Institute"/>
            <consortium name="Mycorrhizal Genomics Consortium"/>
            <person name="Kohler A."/>
            <person name="Kuo A."/>
            <person name="Nagy L.G."/>
            <person name="Floudas D."/>
            <person name="Copeland A."/>
            <person name="Barry K.W."/>
            <person name="Cichocki N."/>
            <person name="Veneault-Fourrey C."/>
            <person name="LaButti K."/>
            <person name="Lindquist E.A."/>
            <person name="Lipzen A."/>
            <person name="Lundell T."/>
            <person name="Morin E."/>
            <person name="Murat C."/>
            <person name="Riley R."/>
            <person name="Ohm R."/>
            <person name="Sun H."/>
            <person name="Tunlid A."/>
            <person name="Henrissat B."/>
            <person name="Grigoriev I.V."/>
            <person name="Hibbett D.S."/>
            <person name="Martin F."/>
        </authorList>
    </citation>
    <scope>NUCLEOTIDE SEQUENCE [LARGE SCALE GENOMIC DNA]</scope>
    <source>
        <strain evidence="2">F 1598</strain>
    </source>
</reference>
<dbReference type="InterPro" id="IPR011990">
    <property type="entry name" value="TPR-like_helical_dom_sf"/>
</dbReference>
<keyword evidence="2" id="KW-1185">Reference proteome</keyword>
<dbReference type="AlphaFoldDB" id="A0A0C3BJX6"/>
<evidence type="ECO:0000313" key="2">
    <source>
        <dbReference type="Proteomes" id="UP000054166"/>
    </source>
</evidence>
<dbReference type="Proteomes" id="UP000054166">
    <property type="component" value="Unassembled WGS sequence"/>
</dbReference>
<organism evidence="1 2">
    <name type="scientific">Piloderma croceum (strain F 1598)</name>
    <dbReference type="NCBI Taxonomy" id="765440"/>
    <lineage>
        <taxon>Eukaryota</taxon>
        <taxon>Fungi</taxon>
        <taxon>Dikarya</taxon>
        <taxon>Basidiomycota</taxon>
        <taxon>Agaricomycotina</taxon>
        <taxon>Agaricomycetes</taxon>
        <taxon>Agaricomycetidae</taxon>
        <taxon>Atheliales</taxon>
        <taxon>Atheliaceae</taxon>
        <taxon>Piloderma</taxon>
    </lineage>
</organism>
<name>A0A0C3BJX6_PILCF</name>
<dbReference type="Gene3D" id="1.25.40.10">
    <property type="entry name" value="Tetratricopeptide repeat domain"/>
    <property type="match status" value="1"/>
</dbReference>
<proteinExistence type="predicted"/>
<dbReference type="STRING" id="765440.A0A0C3BJX6"/>
<accession>A0A0C3BJX6</accession>
<dbReference type="OrthoDB" id="9991317at2759"/>
<sequence>MNAPISRNNLKEALQCIEDDHENRPIYIGSLGFSQFKRYECLHELTDIHLKPAEGYSIGQKRQRSRFERLGRLTDLMDSILNLQKAVESVKDGDPTKLRYLSSLCSSQHRRFERLGGPKDIADCISNLHKVVQSTADGNPDKPSALGSGQLSRYEHLSELIDLEESISNQLKAVQLTKDEHRHKPGYLTNLSISQLRLYERLGNQTILERSFLNLQKPVQLTSHSHPAGDGHASQPVYRSNLGLSQLKRYEWLGGLVDLENAISNLQQAVQLTDDRHPDKSLCLANLGVGQQRRFDAMARWKISHSISNLQSAVWLTDDVRPDKSTFLSNLGLGHLKRHERLGDPTDIEDSILNLHQLVKDGHPDKPMVLSNLSISHMKRYERLGELTDIQDAISNLHIRASQCMFPTLVSAN</sequence>